<proteinExistence type="predicted"/>
<dbReference type="EMBL" id="BSXN01002479">
    <property type="protein sequence ID" value="GME76715.1"/>
    <property type="molecule type" value="Genomic_DNA"/>
</dbReference>
<protein>
    <submittedName>
        <fullName evidence="1">Unnamed protein product</fullName>
    </submittedName>
</protein>
<comment type="caution">
    <text evidence="1">The sequence shown here is derived from an EMBL/GenBank/DDBJ whole genome shotgun (WGS) entry which is preliminary data.</text>
</comment>
<dbReference type="Proteomes" id="UP001165120">
    <property type="component" value="Unassembled WGS sequence"/>
</dbReference>
<evidence type="ECO:0000313" key="1">
    <source>
        <dbReference type="EMBL" id="GME76715.1"/>
    </source>
</evidence>
<keyword evidence="2" id="KW-1185">Reference proteome</keyword>
<evidence type="ECO:0000313" key="2">
    <source>
        <dbReference type="Proteomes" id="UP001165120"/>
    </source>
</evidence>
<name>A0A9W6T3M1_CANBO</name>
<accession>A0A9W6T3M1</accession>
<dbReference type="SUPFAM" id="SSF55729">
    <property type="entry name" value="Acyl-CoA N-acyltransferases (Nat)"/>
    <property type="match status" value="1"/>
</dbReference>
<reference evidence="1" key="1">
    <citation type="submission" date="2023-04" db="EMBL/GenBank/DDBJ databases">
        <title>Candida boidinii NBRC 10035.</title>
        <authorList>
            <person name="Ichikawa N."/>
            <person name="Sato H."/>
            <person name="Tonouchi N."/>
        </authorList>
    </citation>
    <scope>NUCLEOTIDE SEQUENCE</scope>
    <source>
        <strain evidence="1">NBRC 10035</strain>
    </source>
</reference>
<organism evidence="1 2">
    <name type="scientific">Candida boidinii</name>
    <name type="common">Yeast</name>
    <dbReference type="NCBI Taxonomy" id="5477"/>
    <lineage>
        <taxon>Eukaryota</taxon>
        <taxon>Fungi</taxon>
        <taxon>Dikarya</taxon>
        <taxon>Ascomycota</taxon>
        <taxon>Saccharomycotina</taxon>
        <taxon>Pichiomycetes</taxon>
        <taxon>Pichiales</taxon>
        <taxon>Pichiaceae</taxon>
        <taxon>Ogataea</taxon>
        <taxon>Ogataea/Candida clade</taxon>
    </lineage>
</organism>
<sequence length="267" mass="30737">MTLDKIKPKTIVISYETISNNKNFQNRLAKLLNIGYNKPRFRYGVIETPRIKKGIISDLQIDSENLDKNYAFITYLPYTLDNDDSTKIETEEQINDFCSESRDCKRFTNNLIDIQPVGSLELTEFETDYITADEAIWEVENLIVRDLKKFEENFLGTVSIKNINTADEPLKYEVTAFVSFYPKIGGKLMSLMEKFTSDVLNIRKMHLDVILEHDLQDYYESLGYKLVETVILKVDPVSHQLISDDTPLEGGVMASQDFSIGIMIKDI</sequence>
<dbReference type="AlphaFoldDB" id="A0A9W6T3M1"/>
<dbReference type="InterPro" id="IPR016181">
    <property type="entry name" value="Acyl_CoA_acyltransferase"/>
</dbReference>
<gene>
    <name evidence="1" type="ORF">Cboi02_000528400</name>
</gene>